<gene>
    <name evidence="1" type="ORF">BVI061214_00101</name>
</gene>
<dbReference type="PATRIC" id="fig|271.14.peg.185"/>
<protein>
    <submittedName>
        <fullName evidence="1">Uncharacterized protein</fullName>
    </submittedName>
</protein>
<evidence type="ECO:0000313" key="1">
    <source>
        <dbReference type="EMBL" id="KOX91177.1"/>
    </source>
</evidence>
<comment type="caution">
    <text evidence="1">The sequence shown here is derived from an EMBL/GenBank/DDBJ whole genome shotgun (WGS) entry which is preliminary data.</text>
</comment>
<dbReference type="AlphaFoldDB" id="A0A0M9AFT5"/>
<organism evidence="1 2">
    <name type="scientific">Thermus aquaticus</name>
    <dbReference type="NCBI Taxonomy" id="271"/>
    <lineage>
        <taxon>Bacteria</taxon>
        <taxon>Thermotogati</taxon>
        <taxon>Deinococcota</taxon>
        <taxon>Deinococci</taxon>
        <taxon>Thermales</taxon>
        <taxon>Thermaceae</taxon>
        <taxon>Thermus</taxon>
    </lineage>
</organism>
<accession>A0A0M9AFT5</accession>
<reference evidence="1 2" key="1">
    <citation type="submission" date="2015-07" db="EMBL/GenBank/DDBJ databases">
        <authorList>
            <person name="Noorani M."/>
        </authorList>
    </citation>
    <scope>NUCLEOTIDE SEQUENCE [LARGE SCALE GENOMIC DNA]</scope>
    <source>
        <strain evidence="2">ATCC 25104 / DSM 625 / JCM 10724 / NBRC 103206 / NCIMB 11243 / YT-1</strain>
    </source>
</reference>
<dbReference type="Proteomes" id="UP000037685">
    <property type="component" value="Unassembled WGS sequence"/>
</dbReference>
<dbReference type="EMBL" id="LHCI01000104">
    <property type="protein sequence ID" value="KOX91177.1"/>
    <property type="molecule type" value="Genomic_DNA"/>
</dbReference>
<evidence type="ECO:0000313" key="2">
    <source>
        <dbReference type="Proteomes" id="UP000037685"/>
    </source>
</evidence>
<name>A0A0M9AFT5_THEAQ</name>
<sequence>MEGSVLAKVLERASRPFDLDEVEFTPDLRGAEDPR</sequence>
<proteinExistence type="predicted"/>